<evidence type="ECO:0000313" key="1">
    <source>
        <dbReference type="EMBL" id="MFC4477449.1"/>
    </source>
</evidence>
<dbReference type="EMBL" id="JBHSFY010000005">
    <property type="protein sequence ID" value="MFC4477449.1"/>
    <property type="molecule type" value="Genomic_DNA"/>
</dbReference>
<evidence type="ECO:0000313" key="2">
    <source>
        <dbReference type="Proteomes" id="UP001596003"/>
    </source>
</evidence>
<name>A0ABV8ZEX8_9FLAO</name>
<dbReference type="RefSeq" id="WP_379797463.1">
    <property type="nucleotide sequence ID" value="NZ_JBHSFY010000005.1"/>
</dbReference>
<keyword evidence="2" id="KW-1185">Reference proteome</keyword>
<sequence length="51" mass="5971">MKRIKKIVKLKRITSKNPKIVIDPSLNELKDIKFKSGKPDEISKLEFKLSF</sequence>
<accession>A0ABV8ZEX8</accession>
<comment type="caution">
    <text evidence="1">The sequence shown here is derived from an EMBL/GenBank/DDBJ whole genome shotgun (WGS) entry which is preliminary data.</text>
</comment>
<protein>
    <submittedName>
        <fullName evidence="1">Uncharacterized protein</fullName>
    </submittedName>
</protein>
<organism evidence="1 2">
    <name type="scientific">Flavobacterium chungangensis</name>
    <dbReference type="NCBI Taxonomy" id="2708132"/>
    <lineage>
        <taxon>Bacteria</taxon>
        <taxon>Pseudomonadati</taxon>
        <taxon>Bacteroidota</taxon>
        <taxon>Flavobacteriia</taxon>
        <taxon>Flavobacteriales</taxon>
        <taxon>Flavobacteriaceae</taxon>
        <taxon>Flavobacterium</taxon>
    </lineage>
</organism>
<proteinExistence type="predicted"/>
<reference evidence="2" key="1">
    <citation type="journal article" date="2019" name="Int. J. Syst. Evol. Microbiol.">
        <title>The Global Catalogue of Microorganisms (GCM) 10K type strain sequencing project: providing services to taxonomists for standard genome sequencing and annotation.</title>
        <authorList>
            <consortium name="The Broad Institute Genomics Platform"/>
            <consortium name="The Broad Institute Genome Sequencing Center for Infectious Disease"/>
            <person name="Wu L."/>
            <person name="Ma J."/>
        </authorList>
    </citation>
    <scope>NUCLEOTIDE SEQUENCE [LARGE SCALE GENOMIC DNA]</scope>
    <source>
        <strain evidence="2">NBRC 103627</strain>
    </source>
</reference>
<dbReference type="Proteomes" id="UP001596003">
    <property type="component" value="Unassembled WGS sequence"/>
</dbReference>
<gene>
    <name evidence="1" type="ORF">ACFO3N_10290</name>
</gene>